<dbReference type="PROSITE" id="PS50297">
    <property type="entry name" value="ANK_REP_REGION"/>
    <property type="match status" value="2"/>
</dbReference>
<dbReference type="CDD" id="cd07603">
    <property type="entry name" value="BAR_ACAPs"/>
    <property type="match status" value="1"/>
</dbReference>
<keyword evidence="10" id="KW-0677">Repeat</keyword>
<keyword evidence="14" id="KW-0040">ANK repeat</keyword>
<reference evidence="24 25" key="1">
    <citation type="journal article" date="2017" name="G3 (Bethesda)">
        <title>The Physical Genome Mapping of Anopheles albimanus Corrected Scaffold Misassemblies and Identified Interarm Rearrangements in Genus Anopheles.</title>
        <authorList>
            <person name="Artemov G.N."/>
            <person name="Peery A.N."/>
            <person name="Jiang X."/>
            <person name="Tu Z."/>
            <person name="Stegniy V.N."/>
            <person name="Sharakhova M.V."/>
            <person name="Sharakhov I.V."/>
        </authorList>
    </citation>
    <scope>NUCLEOTIDE SEQUENCE [LARGE SCALE GENOMIC DNA]</scope>
    <source>
        <strain evidence="24 25">ALBI9_A</strain>
    </source>
</reference>
<dbReference type="InterPro" id="IPR011174">
    <property type="entry name" value="ERM"/>
</dbReference>
<dbReference type="PROSITE" id="PS50115">
    <property type="entry name" value="ARFGAP"/>
    <property type="match status" value="1"/>
</dbReference>
<dbReference type="CDD" id="cd08835">
    <property type="entry name" value="ArfGap_ACAP"/>
    <property type="match status" value="1"/>
</dbReference>
<keyword evidence="17" id="KW-0206">Cytoskeleton</keyword>
<dbReference type="GO" id="GO:0008270">
    <property type="term" value="F:zinc ion binding"/>
    <property type="evidence" value="ECO:0007669"/>
    <property type="project" value="UniProtKB-KW"/>
</dbReference>
<evidence type="ECO:0000256" key="18">
    <source>
        <dbReference type="ARBA" id="ARBA00023273"/>
    </source>
</evidence>
<dbReference type="SUPFAM" id="SSF103657">
    <property type="entry name" value="BAR/IMD domain-like"/>
    <property type="match status" value="1"/>
</dbReference>
<dbReference type="GO" id="GO:0007315">
    <property type="term" value="P:pole plasm assembly"/>
    <property type="evidence" value="ECO:0007669"/>
    <property type="project" value="UniProtKB-ARBA"/>
</dbReference>
<feature type="compositionally biased region" description="Gly residues" evidence="23">
    <location>
        <begin position="101"/>
        <end position="135"/>
    </location>
</feature>
<dbReference type="GO" id="GO:0098592">
    <property type="term" value="C:cytoplasmic side of apical plasma membrane"/>
    <property type="evidence" value="ECO:0007669"/>
    <property type="project" value="UniProtKB-ARBA"/>
</dbReference>
<evidence type="ECO:0000256" key="21">
    <source>
        <dbReference type="ARBA" id="ARBA00063162"/>
    </source>
</evidence>
<feature type="compositionally biased region" description="Low complexity" evidence="23">
    <location>
        <begin position="1336"/>
        <end position="1349"/>
    </location>
</feature>
<reference evidence="24" key="2">
    <citation type="submission" date="2022-08" db="UniProtKB">
        <authorList>
            <consortium name="EnsemblMetazoa"/>
        </authorList>
    </citation>
    <scope>IDENTIFICATION</scope>
    <source>
        <strain evidence="24">STECLA/ALBI9_A</strain>
    </source>
</reference>
<protein>
    <recommendedName>
        <fullName evidence="5">Moesin/ezrin/radixin homolog 1</fullName>
    </recommendedName>
</protein>
<evidence type="ECO:0000256" key="3">
    <source>
        <dbReference type="ARBA" id="ARBA00004245"/>
    </source>
</evidence>
<evidence type="ECO:0000313" key="24">
    <source>
        <dbReference type="EnsemblMetazoa" id="AALB006827-PA"/>
    </source>
</evidence>
<organism evidence="24 25">
    <name type="scientific">Anopheles albimanus</name>
    <name type="common">New world malaria mosquito</name>
    <dbReference type="NCBI Taxonomy" id="7167"/>
    <lineage>
        <taxon>Eukaryota</taxon>
        <taxon>Metazoa</taxon>
        <taxon>Ecdysozoa</taxon>
        <taxon>Arthropoda</taxon>
        <taxon>Hexapoda</taxon>
        <taxon>Insecta</taxon>
        <taxon>Pterygota</taxon>
        <taxon>Neoptera</taxon>
        <taxon>Endopterygota</taxon>
        <taxon>Diptera</taxon>
        <taxon>Nematocera</taxon>
        <taxon>Culicoidea</taxon>
        <taxon>Culicidae</taxon>
        <taxon>Anophelinae</taxon>
        <taxon>Anopheles</taxon>
    </lineage>
</organism>
<keyword evidence="11" id="KW-0863">Zinc-finger</keyword>
<feature type="coiled-coil region" evidence="22">
    <location>
        <begin position="396"/>
        <end position="521"/>
    </location>
</feature>
<dbReference type="PROSITE" id="PS50057">
    <property type="entry name" value="FERM_3"/>
    <property type="match status" value="1"/>
</dbReference>
<keyword evidence="8" id="KW-0597">Phosphoprotein</keyword>
<dbReference type="FunFam" id="1.20.80.10:FF:000002">
    <property type="entry name" value="radixin isoform X1"/>
    <property type="match status" value="1"/>
</dbReference>
<dbReference type="GO" id="GO:0005856">
    <property type="term" value="C:cytoskeleton"/>
    <property type="evidence" value="ECO:0007669"/>
    <property type="project" value="UniProtKB-SubCell"/>
</dbReference>
<dbReference type="Pfam" id="PF00769">
    <property type="entry name" value="ERM_C"/>
    <property type="match status" value="1"/>
</dbReference>
<keyword evidence="9" id="KW-0479">Metal-binding</keyword>
<keyword evidence="13" id="KW-0965">Cell junction</keyword>
<evidence type="ECO:0000256" key="16">
    <source>
        <dbReference type="ARBA" id="ARBA00023203"/>
    </source>
</evidence>
<comment type="subcellular location">
    <subcellularLocation>
        <location evidence="4">Cell junction</location>
        <location evidence="4">Adherens junction</location>
    </subcellularLocation>
    <subcellularLocation>
        <location evidence="2">Cell membrane</location>
        <topology evidence="2">Peripheral membrane protein</topology>
    </subcellularLocation>
    <subcellularLocation>
        <location evidence="1">Cell projection</location>
        <location evidence="1">Microvillus</location>
    </subcellularLocation>
    <subcellularLocation>
        <location evidence="19">Cell projection</location>
        <location evidence="19">Rhabdomere</location>
    </subcellularLocation>
    <subcellularLocation>
        <location evidence="3">Cytoplasm</location>
        <location evidence="3">Cytoskeleton</location>
    </subcellularLocation>
</comment>
<evidence type="ECO:0000256" key="10">
    <source>
        <dbReference type="ARBA" id="ARBA00022737"/>
    </source>
</evidence>
<dbReference type="Gene3D" id="1.10.220.150">
    <property type="entry name" value="Arf GTPase activating protein"/>
    <property type="match status" value="1"/>
</dbReference>
<comment type="function">
    <text evidence="20">Involved in connections of major cytoskeletal structures to the plasma membrane.</text>
</comment>
<dbReference type="Gene3D" id="6.10.360.10">
    <property type="match status" value="1"/>
</dbReference>
<feature type="compositionally biased region" description="Basic and acidic residues" evidence="23">
    <location>
        <begin position="583"/>
        <end position="605"/>
    </location>
</feature>
<name>A0A182FJY2_ANOAL</name>
<dbReference type="PROSITE" id="PS00661">
    <property type="entry name" value="FERM_2"/>
    <property type="match status" value="1"/>
</dbReference>
<dbReference type="Pfam" id="PF16746">
    <property type="entry name" value="BAR_3"/>
    <property type="match status" value="1"/>
</dbReference>
<dbReference type="SMART" id="SM00295">
    <property type="entry name" value="B41"/>
    <property type="match status" value="1"/>
</dbReference>
<evidence type="ECO:0000256" key="11">
    <source>
        <dbReference type="ARBA" id="ARBA00022771"/>
    </source>
</evidence>
<dbReference type="InterPro" id="IPR011993">
    <property type="entry name" value="PH-like_dom_sf"/>
</dbReference>
<keyword evidence="18" id="KW-0966">Cell projection</keyword>
<dbReference type="PRINTS" id="PR00405">
    <property type="entry name" value="REVINTRACTNG"/>
</dbReference>
<evidence type="ECO:0000256" key="15">
    <source>
        <dbReference type="ARBA" id="ARBA00023136"/>
    </source>
</evidence>
<feature type="compositionally biased region" description="Low complexity" evidence="23">
    <location>
        <begin position="1381"/>
        <end position="1392"/>
    </location>
</feature>
<dbReference type="FunFam" id="1.20.1270.60:FF:000025">
    <property type="entry name" value="arf-GAP with coiled-coil, ANK repeat and PH domain-containing protein 2"/>
    <property type="match status" value="1"/>
</dbReference>
<dbReference type="FunFam" id="2.30.29.30:FF:000003">
    <property type="entry name" value="Radixin isoform 1"/>
    <property type="match status" value="1"/>
</dbReference>
<dbReference type="InterPro" id="IPR018979">
    <property type="entry name" value="FERM_N"/>
</dbReference>
<dbReference type="Gene3D" id="1.20.1270.60">
    <property type="entry name" value="Arfaptin homology (AH) domain/BAR domain"/>
    <property type="match status" value="1"/>
</dbReference>
<sequence>MVSRNKMMNVRVTTMDAELEFAIQQGTTGKQLFDQVVKTIGLREVWFFGLQYTDSKGDNTWIKLYKKPENLICKHMKKLGKIIKRNIGQQQQRLLSTSHSSGGGGGSIENGLCNGGAGVEGEGGGGGGGGGGEGGGTRKDGCRRLSQPEESDTDEDDLVMSQDVQKGDPLLFKFRAKFYPEDVAEELIQDITLRLFYLQVKNAILSDEIYCPPETSVLLASYAVQARHGDYSKLLHVPGFLAKDRLLPQRVIDQHKMSKEEWENSITTWWQEHRALLREDAMMEYLKIAQDLEMYGVNYFEIRNKKGTELWLGVDALGLNIYEKEDRLTPKIGFPWSEIRNISFNDRKFIIKPIDKKAPDFVFFAPRVRINKRILALCMGNHELYMRRRKPDTIDVQQMKAQARDEKNAKQQEREKLQLALAARERAEKKQQEYEDRLRSMQEEMERKQANLSEAQDTIRRLQEQLNLVQAAKEELEQRQNELHEMMQRLEETKNMEATERAKLEEEIRVKQLEMQKIQEEVSIKDSETKRLHEEVEEAIRKQNMAAAALLAATTTPKHHHVEEEEEENEEELVNGENGTQDFSKDFDTDEHIKDPVEERRTLAERNERLQDQLKALKQDLALSRDDTMETPNDKIHRENVRQGRDKYKTLREIRKGNTKRRVDQFENINYQLSPELLLRLCECVLAFKLFRELSFRINTTPETGTIATKPPTHDGTLQDRFRRMPQGFTQLPSLYSLPVCMLHVDRLRIEQEEAEIEHLEVRLEKIIKACSVAVDSGKEYIRNQSTFATSLWDLQRHFQDDKSSTNALAQLIQLLQEMNKFHTTLLDQANRTVLKHLTGFLKRDIREVKEYRQIFGKVSENLDAAVYRNAQVNRNRAADVLEAENLLSATKSCFSHTALDYVNYITLLQSRKRHEVLATLLSYLQACSTYFHQGSDLCEDYSAFFKGLDDEIEQMRSEYAALDKQMQNRHTCVVEQASYERGGGGDGGGGGGGGGGGNSGTDSQSLEPCPSGGDGKLSMAPSTSSSGDRPPSYMEGYLFKRTSNAFKTWNRRWFCMCDNQLFYRKRSGEELPTMMEEDLRICTVRQLADSDRRFCFEVISPTKSHILQADSEAMMNAWIKALQIGIDSAIQHSNPIPINRNREGGGLRSSDMTRPLPGGGGGGGAGGGGGYSAGSYGSGSGGALESGGKGPGNRKGFKKINWTQMLKIPGNSRCADCGNGEPRWASINLGITLCIACSGVHRSLGVHYSKVRSLTLDEWEPEILRVMIELGNDVINRVYEGNTARIARFERATDNCEIAVREAWIRAKYIERQFVAPLDGDGVGFGLSDQGGANSSSTSSSTLSFKSFGTDSSKFPEKWSIKKLRRRSYRQLLRPKPRMTAGVTGETTGEAPAPLTPVTDLDADEHRGAPDGQGHDGGVPGDGSGNVEGTSPDADEKDVKEGLPKQFADILLIGANIVTEGHQLPDEDLLLLNSDQESTSGEEDNSIMECEDLERLCPNYLLYKAASGHNLPVMSQALALGADKNWTNAEQADRTALHAAVLSGSVMACEYLLLNGAAINATDRHGRTALHMATEQGSAAQAYLLLKHKARYDIADAEGRHPIDIAVEKEDADIVTLLRLTRLNDEISAGEDGSSYTGVDVTYAEVMNEFSHLASNQPQRIQRNQRQLQHQQQQQQQQQLQEQLLLIRQQETELLARQREALTLTADSDQRTTVPVTDLDVPNSLQAEPS</sequence>
<dbReference type="GO" id="GO:0010669">
    <property type="term" value="P:epithelial structure maintenance"/>
    <property type="evidence" value="ECO:0007669"/>
    <property type="project" value="UniProtKB-ARBA"/>
</dbReference>
<dbReference type="Pfam" id="PF01412">
    <property type="entry name" value="ArfGap"/>
    <property type="match status" value="1"/>
</dbReference>
<dbReference type="InterPro" id="IPR001849">
    <property type="entry name" value="PH_domain"/>
</dbReference>
<evidence type="ECO:0000256" key="7">
    <source>
        <dbReference type="ARBA" id="ARBA00022490"/>
    </source>
</evidence>
<evidence type="ECO:0000256" key="13">
    <source>
        <dbReference type="ARBA" id="ARBA00022949"/>
    </source>
</evidence>
<dbReference type="PROSITE" id="PS50003">
    <property type="entry name" value="PH_DOMAIN"/>
    <property type="match status" value="1"/>
</dbReference>
<dbReference type="InterPro" id="IPR001164">
    <property type="entry name" value="ArfGAP_dom"/>
</dbReference>
<dbReference type="SUPFAM" id="SSF57863">
    <property type="entry name" value="ArfGap/RecO-like zinc finger"/>
    <property type="match status" value="1"/>
</dbReference>
<feature type="compositionally biased region" description="Gly residues" evidence="23">
    <location>
        <begin position="1416"/>
        <end position="1427"/>
    </location>
</feature>
<dbReference type="InterPro" id="IPR004148">
    <property type="entry name" value="BAR_dom"/>
</dbReference>
<dbReference type="VEuPathDB" id="VectorBase:AALB20_035056"/>
<keyword evidence="12" id="KW-0862">Zinc</keyword>
<dbReference type="GO" id="GO:0048646">
    <property type="term" value="P:anatomical structure formation involved in morphogenesis"/>
    <property type="evidence" value="ECO:0007669"/>
    <property type="project" value="UniProtKB-ARBA"/>
</dbReference>
<dbReference type="FunFam" id="3.10.20.90:FF:000013">
    <property type="entry name" value="radixin isoform X1"/>
    <property type="match status" value="1"/>
</dbReference>
<dbReference type="InterPro" id="IPR027267">
    <property type="entry name" value="AH/BAR_dom_sf"/>
</dbReference>
<keyword evidence="7" id="KW-0963">Cytoplasm</keyword>
<dbReference type="CDD" id="cd13194">
    <property type="entry name" value="FERM_C_ERM"/>
    <property type="match status" value="1"/>
</dbReference>
<feature type="coiled-coil region" evidence="22">
    <location>
        <begin position="743"/>
        <end position="770"/>
    </location>
</feature>
<dbReference type="Gene3D" id="2.30.29.30">
    <property type="entry name" value="Pleckstrin-homology domain (PH domain)/Phosphotyrosine-binding domain (PTB)"/>
    <property type="match status" value="2"/>
</dbReference>
<dbReference type="VEuPathDB" id="VectorBase:AALB20_033204"/>
<dbReference type="Gene3D" id="1.20.80.10">
    <property type="match status" value="1"/>
</dbReference>
<evidence type="ECO:0000313" key="25">
    <source>
        <dbReference type="Proteomes" id="UP000069272"/>
    </source>
</evidence>
<dbReference type="SUPFAM" id="SSF50729">
    <property type="entry name" value="PH domain-like"/>
    <property type="match status" value="2"/>
</dbReference>
<dbReference type="Proteomes" id="UP000069272">
    <property type="component" value="Chromosome X"/>
</dbReference>
<dbReference type="GO" id="GO:0005096">
    <property type="term" value="F:GTPase activator activity"/>
    <property type="evidence" value="ECO:0007669"/>
    <property type="project" value="InterPro"/>
</dbReference>
<dbReference type="InterPro" id="IPR041789">
    <property type="entry name" value="ERM_FERM_C"/>
</dbReference>
<evidence type="ECO:0000256" key="14">
    <source>
        <dbReference type="ARBA" id="ARBA00023043"/>
    </source>
</evidence>
<dbReference type="SMART" id="SM00233">
    <property type="entry name" value="PH"/>
    <property type="match status" value="1"/>
</dbReference>
<dbReference type="GO" id="GO:0008104">
    <property type="term" value="P:intracellular protein localization"/>
    <property type="evidence" value="ECO:0007669"/>
    <property type="project" value="UniProtKB-ARBA"/>
</dbReference>
<feature type="compositionally biased region" description="Acidic residues" evidence="23">
    <location>
        <begin position="149"/>
        <end position="158"/>
    </location>
</feature>
<dbReference type="GO" id="GO:0005938">
    <property type="term" value="C:cell cortex"/>
    <property type="evidence" value="ECO:0007669"/>
    <property type="project" value="UniProtKB-ARBA"/>
</dbReference>
<dbReference type="Pfam" id="PF00373">
    <property type="entry name" value="FERM_M"/>
    <property type="match status" value="1"/>
</dbReference>
<feature type="region of interest" description="Disordered" evidence="23">
    <location>
        <begin position="1136"/>
        <end position="1166"/>
    </location>
</feature>
<evidence type="ECO:0000256" key="19">
    <source>
        <dbReference type="ARBA" id="ARBA00043944"/>
    </source>
</evidence>
<dbReference type="FunFam" id="2.30.29.30:FF:000384">
    <property type="entry name" value="Uncharacterized protein, isoform A"/>
    <property type="match status" value="1"/>
</dbReference>
<dbReference type="FunFam" id="1.10.220.150:FF:000007">
    <property type="entry name" value="Arf-GAP with coiled-coil, ANK repeat and PH domain-containing protein 2"/>
    <property type="match status" value="1"/>
</dbReference>
<dbReference type="Gene3D" id="1.20.5.450">
    <property type="match status" value="1"/>
</dbReference>
<dbReference type="Pfam" id="PF09379">
    <property type="entry name" value="FERM_N"/>
    <property type="match status" value="1"/>
</dbReference>
<dbReference type="Pfam" id="PF00169">
    <property type="entry name" value="PH"/>
    <property type="match status" value="1"/>
</dbReference>
<dbReference type="GO" id="GO:0016028">
    <property type="term" value="C:rhabdomere"/>
    <property type="evidence" value="ECO:0007669"/>
    <property type="project" value="UniProtKB-SubCell"/>
</dbReference>
<evidence type="ECO:0000256" key="12">
    <source>
        <dbReference type="ARBA" id="ARBA00022833"/>
    </source>
</evidence>
<dbReference type="GO" id="GO:0003779">
    <property type="term" value="F:actin binding"/>
    <property type="evidence" value="ECO:0007669"/>
    <property type="project" value="UniProtKB-KW"/>
</dbReference>
<dbReference type="InterPro" id="IPR038508">
    <property type="entry name" value="ArfGAP_dom_sf"/>
</dbReference>
<keyword evidence="16" id="KW-0009">Actin-binding</keyword>
<feature type="region of interest" description="Disordered" evidence="23">
    <location>
        <begin position="980"/>
        <end position="1032"/>
    </location>
</feature>
<feature type="region of interest" description="Disordered" evidence="23">
    <location>
        <begin position="1331"/>
        <end position="1355"/>
    </location>
</feature>
<dbReference type="SMART" id="SM01196">
    <property type="entry name" value="FERM_C"/>
    <property type="match status" value="1"/>
</dbReference>
<evidence type="ECO:0000256" key="1">
    <source>
        <dbReference type="ARBA" id="ARBA00004105"/>
    </source>
</evidence>
<dbReference type="InterPro" id="IPR008954">
    <property type="entry name" value="Moesin_tail_sf"/>
</dbReference>
<dbReference type="Gene3D" id="1.25.40.20">
    <property type="entry name" value="Ankyrin repeat-containing domain"/>
    <property type="match status" value="1"/>
</dbReference>
<dbReference type="SUPFAM" id="SSF47031">
    <property type="entry name" value="Second domain of FERM"/>
    <property type="match status" value="1"/>
</dbReference>
<dbReference type="GO" id="GO:0042051">
    <property type="term" value="P:compound eye photoreceptor development"/>
    <property type="evidence" value="ECO:0007669"/>
    <property type="project" value="UniProtKB-ARBA"/>
</dbReference>
<evidence type="ECO:0000256" key="23">
    <source>
        <dbReference type="SAM" id="MobiDB-lite"/>
    </source>
</evidence>
<dbReference type="Gene3D" id="3.10.20.90">
    <property type="entry name" value="Phosphatidylinositol 3-kinase Catalytic Subunit, Chain A, domain 1"/>
    <property type="match status" value="1"/>
</dbReference>
<keyword evidence="6" id="KW-1003">Cell membrane</keyword>
<feature type="region of interest" description="Disordered" evidence="23">
    <location>
        <begin position="92"/>
        <end position="160"/>
    </location>
</feature>
<dbReference type="InterPro" id="IPR014352">
    <property type="entry name" value="FERM/acyl-CoA-bd_prot_sf"/>
</dbReference>
<dbReference type="CDD" id="cd14473">
    <property type="entry name" value="FERM_B-lobe"/>
    <property type="match status" value="1"/>
</dbReference>
<dbReference type="InterPro" id="IPR019749">
    <property type="entry name" value="Band_41_domain"/>
</dbReference>
<dbReference type="SMART" id="SM00248">
    <property type="entry name" value="ANK"/>
    <property type="match status" value="3"/>
</dbReference>
<accession>A0A182FJY2</accession>
<dbReference type="GO" id="GO:0050793">
    <property type="term" value="P:regulation of developmental process"/>
    <property type="evidence" value="ECO:0007669"/>
    <property type="project" value="UniProtKB-ARBA"/>
</dbReference>
<feature type="region of interest" description="Disordered" evidence="23">
    <location>
        <begin position="1373"/>
        <end position="1440"/>
    </location>
</feature>
<dbReference type="PROSITE" id="PS50088">
    <property type="entry name" value="ANK_REPEAT"/>
    <property type="match status" value="2"/>
</dbReference>
<dbReference type="CDD" id="cd13250">
    <property type="entry name" value="PH_ACAP"/>
    <property type="match status" value="1"/>
</dbReference>
<feature type="compositionally biased region" description="Acidic residues" evidence="23">
    <location>
        <begin position="564"/>
        <end position="574"/>
    </location>
</feature>
<feature type="region of interest" description="Disordered" evidence="23">
    <location>
        <begin position="554"/>
        <end position="605"/>
    </location>
</feature>
<dbReference type="GO" id="GO:0005902">
    <property type="term" value="C:microvillus"/>
    <property type="evidence" value="ECO:0007669"/>
    <property type="project" value="UniProtKB-SubCell"/>
</dbReference>
<dbReference type="STRING" id="7167.A0A182FJY2"/>
<dbReference type="GO" id="GO:0042127">
    <property type="term" value="P:regulation of cell population proliferation"/>
    <property type="evidence" value="ECO:0007669"/>
    <property type="project" value="UniProtKB-ARBA"/>
</dbReference>
<dbReference type="EnsemblMetazoa" id="AALB006827-RA">
    <property type="protein sequence ID" value="AALB006827-PA"/>
    <property type="gene ID" value="AALB006827"/>
</dbReference>
<feature type="compositionally biased region" description="Gly residues" evidence="23">
    <location>
        <begin position="982"/>
        <end position="1000"/>
    </location>
</feature>
<evidence type="ECO:0000256" key="5">
    <source>
        <dbReference type="ARBA" id="ARBA00022025"/>
    </source>
</evidence>
<dbReference type="SUPFAM" id="SSF48403">
    <property type="entry name" value="Ankyrin repeat"/>
    <property type="match status" value="1"/>
</dbReference>
<dbReference type="Pfam" id="PF12796">
    <property type="entry name" value="Ank_2"/>
    <property type="match status" value="1"/>
</dbReference>
<dbReference type="InterPro" id="IPR019748">
    <property type="entry name" value="FERM_central"/>
</dbReference>
<feature type="compositionally biased region" description="Basic and acidic residues" evidence="23">
    <location>
        <begin position="136"/>
        <end position="147"/>
    </location>
</feature>
<dbReference type="PANTHER" id="PTHR23281">
    <property type="entry name" value="MERLIN/MOESIN/EZRIN/RADIXIN"/>
    <property type="match status" value="1"/>
</dbReference>
<evidence type="ECO:0000256" key="4">
    <source>
        <dbReference type="ARBA" id="ARBA00004536"/>
    </source>
</evidence>
<keyword evidence="25" id="KW-1185">Reference proteome</keyword>
<dbReference type="SMART" id="SM00105">
    <property type="entry name" value="ArfGap"/>
    <property type="match status" value="1"/>
</dbReference>
<dbReference type="InterPro" id="IPR035963">
    <property type="entry name" value="FERM_2"/>
</dbReference>
<dbReference type="InterPro" id="IPR000299">
    <property type="entry name" value="FERM_domain"/>
</dbReference>
<feature type="compositionally biased region" description="Polar residues" evidence="23">
    <location>
        <begin position="1706"/>
        <end position="1716"/>
    </location>
</feature>
<comment type="subunit">
    <text evidence="21">Interacts with cytoskeletal actin.</text>
</comment>
<dbReference type="InterPro" id="IPR036770">
    <property type="entry name" value="Ankyrin_rpt-contain_sf"/>
</dbReference>
<evidence type="ECO:0000256" key="8">
    <source>
        <dbReference type="ARBA" id="ARBA00022553"/>
    </source>
</evidence>
<dbReference type="FunFam" id="1.20.5.450:FF:000001">
    <property type="entry name" value="radixin isoform X2"/>
    <property type="match status" value="1"/>
</dbReference>
<proteinExistence type="predicted"/>
<evidence type="ECO:0000256" key="20">
    <source>
        <dbReference type="ARBA" id="ARBA00057575"/>
    </source>
</evidence>
<dbReference type="InterPro" id="IPR046810">
    <property type="entry name" value="ERM_helical"/>
</dbReference>
<dbReference type="InterPro" id="IPR019747">
    <property type="entry name" value="FERM_CS"/>
</dbReference>
<dbReference type="SUPFAM" id="SSF48678">
    <property type="entry name" value="Moesin tail domain"/>
    <property type="match status" value="1"/>
</dbReference>
<dbReference type="GO" id="GO:0006403">
    <property type="term" value="P:RNA localization"/>
    <property type="evidence" value="ECO:0007669"/>
    <property type="project" value="UniProtKB-ARBA"/>
</dbReference>
<dbReference type="SUPFAM" id="SSF54236">
    <property type="entry name" value="Ubiquitin-like"/>
    <property type="match status" value="1"/>
</dbReference>
<feature type="coiled-coil region" evidence="22">
    <location>
        <begin position="1662"/>
        <end position="1694"/>
    </location>
</feature>
<dbReference type="InterPro" id="IPR011259">
    <property type="entry name" value="ERM_C_dom"/>
</dbReference>
<dbReference type="Pfam" id="PF20492">
    <property type="entry name" value="ERM_helical"/>
    <property type="match status" value="1"/>
</dbReference>
<dbReference type="InterPro" id="IPR029071">
    <property type="entry name" value="Ubiquitin-like_domsf"/>
</dbReference>
<dbReference type="InterPro" id="IPR018980">
    <property type="entry name" value="FERM_PH-like_C"/>
</dbReference>
<evidence type="ECO:0000256" key="6">
    <source>
        <dbReference type="ARBA" id="ARBA00022475"/>
    </source>
</evidence>
<evidence type="ECO:0000256" key="9">
    <source>
        <dbReference type="ARBA" id="ARBA00022723"/>
    </source>
</evidence>
<dbReference type="Pfam" id="PF09380">
    <property type="entry name" value="FERM_C"/>
    <property type="match status" value="1"/>
</dbReference>
<evidence type="ECO:0000256" key="17">
    <source>
        <dbReference type="ARBA" id="ARBA00023212"/>
    </source>
</evidence>
<evidence type="ECO:0000256" key="22">
    <source>
        <dbReference type="SAM" id="Coils"/>
    </source>
</evidence>
<dbReference type="InterPro" id="IPR002110">
    <property type="entry name" value="Ankyrin_rpt"/>
</dbReference>
<evidence type="ECO:0000256" key="2">
    <source>
        <dbReference type="ARBA" id="ARBA00004202"/>
    </source>
</evidence>
<dbReference type="GO" id="GO:0005912">
    <property type="term" value="C:adherens junction"/>
    <property type="evidence" value="ECO:0007669"/>
    <property type="project" value="UniProtKB-SubCell"/>
</dbReference>
<dbReference type="InterPro" id="IPR037278">
    <property type="entry name" value="ARFGAP/RecO"/>
</dbReference>
<feature type="region of interest" description="Disordered" evidence="23">
    <location>
        <begin position="1706"/>
        <end position="1731"/>
    </location>
</feature>
<keyword evidence="15" id="KW-0472">Membrane</keyword>
<keyword evidence="22" id="KW-0175">Coiled coil</keyword>
<dbReference type="VEuPathDB" id="VectorBase:AALB006827"/>